<dbReference type="Gene3D" id="2.60.40.10">
    <property type="entry name" value="Immunoglobulins"/>
    <property type="match status" value="1"/>
</dbReference>
<dbReference type="InterPro" id="IPR050643">
    <property type="entry name" value="Periplasmic_pilus_chap"/>
</dbReference>
<keyword evidence="4" id="KW-1185">Reference proteome</keyword>
<dbReference type="Pfam" id="PF00345">
    <property type="entry name" value="PapD_N"/>
    <property type="match status" value="1"/>
</dbReference>
<feature type="domain" description="Pili assembly chaperone N-terminal" evidence="2">
    <location>
        <begin position="43"/>
        <end position="141"/>
    </location>
</feature>
<dbReference type="PANTHER" id="PTHR30251">
    <property type="entry name" value="PILUS ASSEMBLY CHAPERONE"/>
    <property type="match status" value="1"/>
</dbReference>
<feature type="signal peptide" evidence="1">
    <location>
        <begin position="1"/>
        <end position="27"/>
    </location>
</feature>
<reference evidence="3 4" key="1">
    <citation type="submission" date="2020-08" db="EMBL/GenBank/DDBJ databases">
        <title>A Genomic Blueprint of the Chicken Gut Microbiome.</title>
        <authorList>
            <person name="Gilroy R."/>
            <person name="Ravi A."/>
            <person name="Getino M."/>
            <person name="Pursley I."/>
            <person name="Horton D.L."/>
            <person name="Alikhan N.-F."/>
            <person name="Baker D."/>
            <person name="Gharbi K."/>
            <person name="Hall N."/>
            <person name="Watson M."/>
            <person name="Adriaenssens E.M."/>
            <person name="Foster-Nyarko E."/>
            <person name="Jarju S."/>
            <person name="Secka A."/>
            <person name="Antonio M."/>
            <person name="Oren A."/>
            <person name="Chaudhuri R."/>
            <person name="La Ragione R.M."/>
            <person name="Hildebrand F."/>
            <person name="Pallen M.J."/>
        </authorList>
    </citation>
    <scope>NUCLEOTIDE SEQUENCE [LARGE SCALE GENOMIC DNA]</scope>
    <source>
        <strain evidence="3 4">Sa3CVA3</strain>
    </source>
</reference>
<dbReference type="InterPro" id="IPR013783">
    <property type="entry name" value="Ig-like_fold"/>
</dbReference>
<gene>
    <name evidence="3" type="ORF">H9656_07235</name>
</gene>
<dbReference type="InterPro" id="IPR016147">
    <property type="entry name" value="Pili_assmbl_chaperone_N"/>
</dbReference>
<proteinExistence type="predicted"/>
<evidence type="ECO:0000313" key="3">
    <source>
        <dbReference type="EMBL" id="MBD7941176.1"/>
    </source>
</evidence>
<feature type="chain" id="PRO_5047051430" evidence="1">
    <location>
        <begin position="28"/>
        <end position="255"/>
    </location>
</feature>
<comment type="caution">
    <text evidence="3">The sequence shown here is derived from an EMBL/GenBank/DDBJ whole genome shotgun (WGS) entry which is preliminary data.</text>
</comment>
<evidence type="ECO:0000259" key="2">
    <source>
        <dbReference type="Pfam" id="PF00345"/>
    </source>
</evidence>
<sequence length="255" mass="26885">MFGGALRTVKALCLAGAALLASGIPAAALNVQPVVLDLLSSGRRSSAVVTLQNTFTTTVPVELVARPVELVDGEFRETDEESEDLMVFPATATVEPGQSQAFRVQWVGDPAPSASSHYYVSVAQLPVQLPENENAVQVLYNFKVLVSVGANGAKSALRVASAAIETDKDGRVFPVIHVSNSGDTYGYVGRGRLTVTQRDDAGAVVFRQAFAPDEIQRRMGLGLIPSGATRRLPINLDLPSAGGSIEVDIAPVEGR</sequence>
<dbReference type="SUPFAM" id="SSF49354">
    <property type="entry name" value="PapD-like"/>
    <property type="match status" value="1"/>
</dbReference>
<dbReference type="Proteomes" id="UP000638918">
    <property type="component" value="Unassembled WGS sequence"/>
</dbReference>
<dbReference type="InterPro" id="IPR008962">
    <property type="entry name" value="PapD-like_sf"/>
</dbReference>
<evidence type="ECO:0000256" key="1">
    <source>
        <dbReference type="SAM" id="SignalP"/>
    </source>
</evidence>
<organism evidence="3 4">
    <name type="scientific">Brevundimonas guildfordensis</name>
    <dbReference type="NCBI Taxonomy" id="2762241"/>
    <lineage>
        <taxon>Bacteria</taxon>
        <taxon>Pseudomonadati</taxon>
        <taxon>Pseudomonadota</taxon>
        <taxon>Alphaproteobacteria</taxon>
        <taxon>Caulobacterales</taxon>
        <taxon>Caulobacteraceae</taxon>
        <taxon>Brevundimonas</taxon>
    </lineage>
</organism>
<accession>A0ABR8R078</accession>
<evidence type="ECO:0000313" key="4">
    <source>
        <dbReference type="Proteomes" id="UP000638918"/>
    </source>
</evidence>
<name>A0ABR8R078_9CAUL</name>
<dbReference type="EMBL" id="JACSQU010000001">
    <property type="protein sequence ID" value="MBD7941176.1"/>
    <property type="molecule type" value="Genomic_DNA"/>
</dbReference>
<protein>
    <submittedName>
        <fullName evidence="3">Molecular chaperone</fullName>
    </submittedName>
</protein>
<dbReference type="PANTHER" id="PTHR30251:SF4">
    <property type="entry name" value="SLR1668 PROTEIN"/>
    <property type="match status" value="1"/>
</dbReference>
<keyword evidence="1" id="KW-0732">Signal</keyword>